<sequence>MQNEETEPLVTNGHVAEAAGLNWEYDAPTPAKSSRIGSLACCVARSKSVGLPAPSEGESPQSKHQIWETSDLTWWDFQRRRWKTLWLMRTIYYRLGRVADAAELLPAGPEQDLLWDETHQLCAREMREHAEEAKGLFIKVGQAMSAMVGTLPDAYPSELLSLTDHLPVSTIDEVYRTIEKDSGRPMSEIFLSFEAEPIASASIAQVHKAYLRSTGELVAVKVQHEGVDRIFLEDVGTLSAVASQVAFWSPDLDFRKFAEEWGDSLPHELDFAQERRALERAGRVLREARNEVIVPTVDSEFFGPHFLVMEYIEAGPIMDLGDPDFCARNGVDKHAVLGTLLDAFGIMAFKDGMFHADPHAGNVRLKLQKNATGGARPVLLDWGLFREITDDERMGLAKVFHSLANFDIVGLFDVLESLGFCLKPELMTDQFKRDLLDKARGVMKDTVGRDATRANARQELAEWKERMEKASASNGFNDQAQGSYSPIYFLEDWPRCIIFFMRMLQILRGLCVAMDAEGMPILQIFARHAQEALQKGSKCQSLANRLRIFAGRDGRGSGKSRQECSERAQEPPKVATALDATLEGRLRRRLDDLVARRKVVGAQVAVIQAGRLVCDVAVGTLSTIDARPVDSATRFPLLGAAAGIASLALLRALRRHSALRSTSSEAQLLRSTLVTEVWPEFAAGSSTVTLAELLSHRAGLQDAFPPDFTQSSLDDVDGMVAHLEQAPLSEATREARYAYLLQAFALAKLGDCIAGQDDLLHWLGTELAPLGLDAALPAGRGKEAAICRDLPDLARVSMSEVAAGRDRRRKKLEGVATPDALGSSSGSRCAKPAGATTRSLLEALARDPLVFDPLQGNAGSGALFRGGLSLGASARGLASMLASQELQEDLNALHALELAGKDNSAIGWLLTGGASQWTAGGLQALQLRGSGSKALSSRQGGYGVVCGFGPCVMHFPDLAPGGVTVAVMVNDVLNGRQAVAEVVSEALAGFGHVPVWPSMTLSVLADAAQLAHSEEAAPLLQSFGGLEALQKSFQETERIGGAGAAHEASSCCCCFGGRRAERRFVL</sequence>
<dbReference type="PANTHER" id="PTHR43173:SF3">
    <property type="entry name" value="ABC1 FAMILY PROTEIN"/>
    <property type="match status" value="1"/>
</dbReference>
<feature type="domain" description="Beta-lactamase-related" evidence="2">
    <location>
        <begin position="586"/>
        <end position="974"/>
    </location>
</feature>
<evidence type="ECO:0000256" key="1">
    <source>
        <dbReference type="SAM" id="MobiDB-lite"/>
    </source>
</evidence>
<dbReference type="Gene3D" id="3.40.710.10">
    <property type="entry name" value="DD-peptidase/beta-lactamase superfamily"/>
    <property type="match status" value="1"/>
</dbReference>
<evidence type="ECO:0000259" key="3">
    <source>
        <dbReference type="Pfam" id="PF03109"/>
    </source>
</evidence>
<comment type="caution">
    <text evidence="4">The sequence shown here is derived from an EMBL/GenBank/DDBJ whole genome shotgun (WGS) entry which is preliminary data.</text>
</comment>
<dbReference type="EMBL" id="CAJNNV010028743">
    <property type="protein sequence ID" value="CAE8625628.1"/>
    <property type="molecule type" value="Genomic_DNA"/>
</dbReference>
<organism evidence="4 5">
    <name type="scientific">Polarella glacialis</name>
    <name type="common">Dinoflagellate</name>
    <dbReference type="NCBI Taxonomy" id="89957"/>
    <lineage>
        <taxon>Eukaryota</taxon>
        <taxon>Sar</taxon>
        <taxon>Alveolata</taxon>
        <taxon>Dinophyceae</taxon>
        <taxon>Suessiales</taxon>
        <taxon>Suessiaceae</taxon>
        <taxon>Polarella</taxon>
    </lineage>
</organism>
<dbReference type="OrthoDB" id="427480at2759"/>
<feature type="region of interest" description="Disordered" evidence="1">
    <location>
        <begin position="805"/>
        <end position="832"/>
    </location>
</feature>
<dbReference type="AlphaFoldDB" id="A0A813GRZ8"/>
<evidence type="ECO:0008006" key="6">
    <source>
        <dbReference type="Google" id="ProtNLM"/>
    </source>
</evidence>
<dbReference type="InterPro" id="IPR051130">
    <property type="entry name" value="Mito_struct-func_regulator"/>
</dbReference>
<dbReference type="Pfam" id="PF00144">
    <property type="entry name" value="Beta-lactamase"/>
    <property type="match status" value="1"/>
</dbReference>
<protein>
    <recommendedName>
        <fullName evidence="6">ABC1 atypical kinase-like domain-containing protein</fullName>
    </recommendedName>
</protein>
<dbReference type="CDD" id="cd05121">
    <property type="entry name" value="ABC1_ADCK3-like"/>
    <property type="match status" value="1"/>
</dbReference>
<gene>
    <name evidence="4" type="ORF">PGLA1383_LOCUS42617</name>
</gene>
<dbReference type="PANTHER" id="PTHR43173">
    <property type="entry name" value="ABC1 FAMILY PROTEIN"/>
    <property type="match status" value="1"/>
</dbReference>
<name>A0A813GRZ8_POLGL</name>
<dbReference type="Proteomes" id="UP000654075">
    <property type="component" value="Unassembled WGS sequence"/>
</dbReference>
<dbReference type="InterPro" id="IPR004147">
    <property type="entry name" value="ABC1_dom"/>
</dbReference>
<reference evidence="4" key="1">
    <citation type="submission" date="2021-02" db="EMBL/GenBank/DDBJ databases">
        <authorList>
            <person name="Dougan E. K."/>
            <person name="Rhodes N."/>
            <person name="Thang M."/>
            <person name="Chan C."/>
        </authorList>
    </citation>
    <scope>NUCLEOTIDE SEQUENCE</scope>
</reference>
<keyword evidence="5" id="KW-1185">Reference proteome</keyword>
<dbReference type="InterPro" id="IPR012338">
    <property type="entry name" value="Beta-lactam/transpept-like"/>
</dbReference>
<feature type="domain" description="ABC1 atypical kinase-like" evidence="3">
    <location>
        <begin position="162"/>
        <end position="408"/>
    </location>
</feature>
<dbReference type="Pfam" id="PF03109">
    <property type="entry name" value="ABC1"/>
    <property type="match status" value="1"/>
</dbReference>
<dbReference type="InterPro" id="IPR011009">
    <property type="entry name" value="Kinase-like_dom_sf"/>
</dbReference>
<dbReference type="SUPFAM" id="SSF56601">
    <property type="entry name" value="beta-lactamase/transpeptidase-like"/>
    <property type="match status" value="1"/>
</dbReference>
<dbReference type="InterPro" id="IPR001466">
    <property type="entry name" value="Beta-lactam-related"/>
</dbReference>
<feature type="non-terminal residue" evidence="4">
    <location>
        <position position="1066"/>
    </location>
</feature>
<proteinExistence type="predicted"/>
<dbReference type="SUPFAM" id="SSF56112">
    <property type="entry name" value="Protein kinase-like (PK-like)"/>
    <property type="match status" value="1"/>
</dbReference>
<evidence type="ECO:0000259" key="2">
    <source>
        <dbReference type="Pfam" id="PF00144"/>
    </source>
</evidence>
<evidence type="ECO:0000313" key="4">
    <source>
        <dbReference type="EMBL" id="CAE8625628.1"/>
    </source>
</evidence>
<accession>A0A813GRZ8</accession>
<evidence type="ECO:0000313" key="5">
    <source>
        <dbReference type="Proteomes" id="UP000654075"/>
    </source>
</evidence>